<dbReference type="PANTHER" id="PTHR14843">
    <property type="entry name" value="DEUBIQUITINATING PROTEIN VCIP135"/>
    <property type="match status" value="1"/>
</dbReference>
<accession>A0ABY7DZX6</accession>
<proteinExistence type="predicted"/>
<name>A0ABY7DZX6_MYAAR</name>
<dbReference type="InterPro" id="IPR039087">
    <property type="entry name" value="VCPIP1"/>
</dbReference>
<protein>
    <submittedName>
        <fullName evidence="1">VCIP1-like protein</fullName>
    </submittedName>
</protein>
<sequence>MSKNKQERYLKQLVSAMEEIFIEKYNVNPSVVGVHPDEVIERTKLSIQGEQLYRCLMCDALIEYILDKDMFERGGSLHNLALKIHKKLDTNKLYSFPIQGAVCSYDEDKDCLIPDKKRSKPKACAFCSGIPVSLHWGGKTVTEEIAWFQSETDNTLDSNVFEVAQNLVQKHFPGEFGSERMVQQVVDSILAQSAASLKEGGATQRQDSEKPMDTFNPETASKIILTGFKKKTMHKEELVKSEKEKQVMLTLVKDVTYSELRKLMYDAVGVQADCQKIRIGFPPKLLEGNEDTLLDIKHGDKITLEVLLDKAPDVKICEEASGHSEASWRGFEEDAHSQTAEKLLQALRDVDHGGDSIDTSIASLGILSAVSGKDMWTNVQSMPHLFSVGGLLYQQVKRDLGLIDGKHCQLPCLPGKVEPRIEAQVMEGLRTDARSQAKFGASGAVHQPSDRAAFSAYQSFPHLEQTHLTNPYMFNSESAKLPVGYQRLAPGYSVIDPDRTKEDNSNIEMFRSLAEHIEKTLAENMEEACVTVTIVMY</sequence>
<evidence type="ECO:0000313" key="1">
    <source>
        <dbReference type="EMBL" id="WAR01801.1"/>
    </source>
</evidence>
<keyword evidence="2" id="KW-1185">Reference proteome</keyword>
<dbReference type="EMBL" id="CP111015">
    <property type="protein sequence ID" value="WAR01801.1"/>
    <property type="molecule type" value="Genomic_DNA"/>
</dbReference>
<gene>
    <name evidence="1" type="ORF">MAR_008359</name>
</gene>
<organism evidence="1 2">
    <name type="scientific">Mya arenaria</name>
    <name type="common">Soft-shell clam</name>
    <dbReference type="NCBI Taxonomy" id="6604"/>
    <lineage>
        <taxon>Eukaryota</taxon>
        <taxon>Metazoa</taxon>
        <taxon>Spiralia</taxon>
        <taxon>Lophotrochozoa</taxon>
        <taxon>Mollusca</taxon>
        <taxon>Bivalvia</taxon>
        <taxon>Autobranchia</taxon>
        <taxon>Heteroconchia</taxon>
        <taxon>Euheterodonta</taxon>
        <taxon>Imparidentia</taxon>
        <taxon>Neoheterodontei</taxon>
        <taxon>Myida</taxon>
        <taxon>Myoidea</taxon>
        <taxon>Myidae</taxon>
        <taxon>Mya</taxon>
    </lineage>
</organism>
<dbReference type="Proteomes" id="UP001164746">
    <property type="component" value="Chromosome 4"/>
</dbReference>
<dbReference type="Gene3D" id="3.10.20.90">
    <property type="entry name" value="Phosphatidylinositol 3-kinase Catalytic Subunit, Chain A, domain 1"/>
    <property type="match status" value="1"/>
</dbReference>
<dbReference type="PANTHER" id="PTHR14843:SF2">
    <property type="entry name" value="DEUBIQUITINATING PROTEIN VCPIP1"/>
    <property type="match status" value="1"/>
</dbReference>
<reference evidence="1" key="1">
    <citation type="submission" date="2022-11" db="EMBL/GenBank/DDBJ databases">
        <title>Centuries of genome instability and evolution in soft-shell clam transmissible cancer (bioRxiv).</title>
        <authorList>
            <person name="Hart S.F.M."/>
            <person name="Yonemitsu M.A."/>
            <person name="Giersch R.M."/>
            <person name="Beal B.F."/>
            <person name="Arriagada G."/>
            <person name="Davis B.W."/>
            <person name="Ostrander E.A."/>
            <person name="Goff S.P."/>
            <person name="Metzger M.J."/>
        </authorList>
    </citation>
    <scope>NUCLEOTIDE SEQUENCE</scope>
    <source>
        <strain evidence="1">MELC-2E11</strain>
        <tissue evidence="1">Siphon/mantle</tissue>
    </source>
</reference>
<evidence type="ECO:0000313" key="2">
    <source>
        <dbReference type="Proteomes" id="UP001164746"/>
    </source>
</evidence>